<evidence type="ECO:0000256" key="2">
    <source>
        <dbReference type="ARBA" id="ARBA00004496"/>
    </source>
</evidence>
<dbReference type="Proteomes" id="UP000494206">
    <property type="component" value="Unassembled WGS sequence"/>
</dbReference>
<keyword evidence="3" id="KW-0963">Cytoplasm</keyword>
<dbReference type="GO" id="GO:0005634">
    <property type="term" value="C:nucleus"/>
    <property type="evidence" value="ECO:0007669"/>
    <property type="project" value="UniProtKB-SubCell"/>
</dbReference>
<dbReference type="OrthoDB" id="73348at2759"/>
<gene>
    <name evidence="7" type="ORF">CBOVIS_LOCUS3080</name>
</gene>
<dbReference type="InterPro" id="IPR026939">
    <property type="entry name" value="ZNF706/At2g23090_sf"/>
</dbReference>
<proteinExistence type="predicted"/>
<keyword evidence="4" id="KW-0539">Nucleus</keyword>
<dbReference type="Gene3D" id="4.10.1050.10">
    <property type="entry name" value="At2g23090-like"/>
    <property type="match status" value="1"/>
</dbReference>
<dbReference type="PANTHER" id="PTHR21213:SF3">
    <property type="entry name" value="SMALL EDRK-RICH FACTOR-LIKE N-TERMINAL DOMAIN-CONTAINING PROTEIN"/>
    <property type="match status" value="1"/>
</dbReference>
<dbReference type="EMBL" id="CADEPM010000002">
    <property type="protein sequence ID" value="CAB3400065.1"/>
    <property type="molecule type" value="Genomic_DNA"/>
</dbReference>
<dbReference type="PANTHER" id="PTHR21213">
    <property type="entry name" value="GEO09665P1-RELATED"/>
    <property type="match status" value="1"/>
</dbReference>
<evidence type="ECO:0000256" key="1">
    <source>
        <dbReference type="ARBA" id="ARBA00004123"/>
    </source>
</evidence>
<organism evidence="7 8">
    <name type="scientific">Caenorhabditis bovis</name>
    <dbReference type="NCBI Taxonomy" id="2654633"/>
    <lineage>
        <taxon>Eukaryota</taxon>
        <taxon>Metazoa</taxon>
        <taxon>Ecdysozoa</taxon>
        <taxon>Nematoda</taxon>
        <taxon>Chromadorea</taxon>
        <taxon>Rhabditida</taxon>
        <taxon>Rhabditina</taxon>
        <taxon>Rhabditomorpha</taxon>
        <taxon>Rhabditoidea</taxon>
        <taxon>Rhabditidae</taxon>
        <taxon>Peloderinae</taxon>
        <taxon>Caenorhabditis</taxon>
    </lineage>
</organism>
<feature type="region of interest" description="Disordered" evidence="5">
    <location>
        <begin position="1"/>
        <end position="28"/>
    </location>
</feature>
<dbReference type="InterPro" id="IPR045230">
    <property type="entry name" value="MBS1/2-like"/>
</dbReference>
<dbReference type="AlphaFoldDB" id="A0A8S1EFU4"/>
<dbReference type="Pfam" id="PF04419">
    <property type="entry name" value="SERF-like_N"/>
    <property type="match status" value="1"/>
</dbReference>
<feature type="region of interest" description="Disordered" evidence="5">
    <location>
        <begin position="55"/>
        <end position="76"/>
    </location>
</feature>
<accession>A0A8S1EFU4</accession>
<reference evidence="7 8" key="1">
    <citation type="submission" date="2020-04" db="EMBL/GenBank/DDBJ databases">
        <authorList>
            <person name="Laetsch R D."/>
            <person name="Stevens L."/>
            <person name="Kumar S."/>
            <person name="Blaxter L. M."/>
        </authorList>
    </citation>
    <scope>NUCLEOTIDE SEQUENCE [LARGE SCALE GENOMIC DNA]</scope>
</reference>
<dbReference type="InterPro" id="IPR007513">
    <property type="entry name" value="SERF-like_N"/>
</dbReference>
<name>A0A8S1EFU4_9PELO</name>
<keyword evidence="8" id="KW-1185">Reference proteome</keyword>
<evidence type="ECO:0000256" key="3">
    <source>
        <dbReference type="ARBA" id="ARBA00022490"/>
    </source>
</evidence>
<evidence type="ECO:0000259" key="6">
    <source>
        <dbReference type="Pfam" id="PF04419"/>
    </source>
</evidence>
<evidence type="ECO:0000313" key="8">
    <source>
        <dbReference type="Proteomes" id="UP000494206"/>
    </source>
</evidence>
<comment type="caution">
    <text evidence="7">The sequence shown here is derived from an EMBL/GenBank/DDBJ whole genome shotgun (WGS) entry which is preliminary data.</text>
</comment>
<protein>
    <recommendedName>
        <fullName evidence="6">Small EDRK-rich factor-like N-terminal domain-containing protein</fullName>
    </recommendedName>
</protein>
<evidence type="ECO:0000313" key="7">
    <source>
        <dbReference type="EMBL" id="CAB3400065.1"/>
    </source>
</evidence>
<sequence>MARGHQKALSQQRNAEKQAKAKKSVGVDQKAAAMKNLNHKCSVCMSMMPDPKTYRQHFESKHPKNAIPPELEGVQA</sequence>
<evidence type="ECO:0000256" key="5">
    <source>
        <dbReference type="SAM" id="MobiDB-lite"/>
    </source>
</evidence>
<evidence type="ECO:0000256" key="4">
    <source>
        <dbReference type="ARBA" id="ARBA00023242"/>
    </source>
</evidence>
<dbReference type="SUPFAM" id="SSF118359">
    <property type="entry name" value="Expressed protein At2g23090/F21P24.15"/>
    <property type="match status" value="1"/>
</dbReference>
<comment type="subcellular location">
    <subcellularLocation>
        <location evidence="2">Cytoplasm</location>
    </subcellularLocation>
    <subcellularLocation>
        <location evidence="1">Nucleus</location>
    </subcellularLocation>
</comment>
<feature type="domain" description="Small EDRK-rich factor-like N-terminal" evidence="6">
    <location>
        <begin position="1"/>
        <end position="38"/>
    </location>
</feature>
<dbReference type="GO" id="GO:0005737">
    <property type="term" value="C:cytoplasm"/>
    <property type="evidence" value="ECO:0007669"/>
    <property type="project" value="UniProtKB-SubCell"/>
</dbReference>